<organism evidence="7 8">
    <name type="scientific">Amycolatopsis pigmentata</name>
    <dbReference type="NCBI Taxonomy" id="450801"/>
    <lineage>
        <taxon>Bacteria</taxon>
        <taxon>Bacillati</taxon>
        <taxon>Actinomycetota</taxon>
        <taxon>Actinomycetes</taxon>
        <taxon>Pseudonocardiales</taxon>
        <taxon>Pseudonocardiaceae</taxon>
        <taxon>Amycolatopsis</taxon>
    </lineage>
</organism>
<dbReference type="PANTHER" id="PTHR10381">
    <property type="entry name" value="ATP-DEPENDENT CLP PROTEASE PROTEOLYTIC SUBUNIT"/>
    <property type="match status" value="1"/>
</dbReference>
<dbReference type="InterPro" id="IPR029045">
    <property type="entry name" value="ClpP/crotonase-like_dom_sf"/>
</dbReference>
<accession>A0ABW5FP55</accession>
<dbReference type="InterPro" id="IPR001907">
    <property type="entry name" value="ClpP"/>
</dbReference>
<sequence length="191" mass="20918">MSGTRPGMWSDFVFGRILRERTIVLGAEVDDDLAARVVAQLVALDAENPREDIGLYLDSPGGSLSAGLAIYDAMRFVAADVSTWAVGFVAAIAQFLLCSGSPGKRYALPAARIVMRHPSRWDAGNDITRRADVRHDWHDEITREMSRRTGKSFALVSRDLERGRSFSAVESFSYGIVDRVVAGAHGVPQHN</sequence>
<evidence type="ECO:0000256" key="1">
    <source>
        <dbReference type="ARBA" id="ARBA00007039"/>
    </source>
</evidence>
<reference evidence="8" key="1">
    <citation type="journal article" date="2019" name="Int. J. Syst. Evol. Microbiol.">
        <title>The Global Catalogue of Microorganisms (GCM) 10K type strain sequencing project: providing services to taxonomists for standard genome sequencing and annotation.</title>
        <authorList>
            <consortium name="The Broad Institute Genomics Platform"/>
            <consortium name="The Broad Institute Genome Sequencing Center for Infectious Disease"/>
            <person name="Wu L."/>
            <person name="Ma J."/>
        </authorList>
    </citation>
    <scope>NUCLEOTIDE SEQUENCE [LARGE SCALE GENOMIC DNA]</scope>
    <source>
        <strain evidence="8">CGMCC 4.7645</strain>
    </source>
</reference>
<evidence type="ECO:0000313" key="8">
    <source>
        <dbReference type="Proteomes" id="UP001597417"/>
    </source>
</evidence>
<dbReference type="CDD" id="cd07017">
    <property type="entry name" value="S14_ClpP_2"/>
    <property type="match status" value="1"/>
</dbReference>
<protein>
    <recommendedName>
        <fullName evidence="6">ATP-dependent Clp protease proteolytic subunit</fullName>
    </recommendedName>
</protein>
<evidence type="ECO:0000256" key="2">
    <source>
        <dbReference type="ARBA" id="ARBA00022490"/>
    </source>
</evidence>
<dbReference type="InterPro" id="IPR023562">
    <property type="entry name" value="ClpP/TepA"/>
</dbReference>
<gene>
    <name evidence="7" type="ORF">ACFSXZ_10790</name>
</gene>
<proteinExistence type="inferred from homology"/>
<keyword evidence="4" id="KW-0378">Hydrolase</keyword>
<dbReference type="PRINTS" id="PR00127">
    <property type="entry name" value="CLPPROTEASEP"/>
</dbReference>
<evidence type="ECO:0000256" key="6">
    <source>
        <dbReference type="RuleBase" id="RU003567"/>
    </source>
</evidence>
<name>A0ABW5FP55_9PSEU</name>
<evidence type="ECO:0000256" key="5">
    <source>
        <dbReference type="ARBA" id="ARBA00022825"/>
    </source>
</evidence>
<keyword evidence="3 7" id="KW-0645">Protease</keyword>
<dbReference type="Proteomes" id="UP001597417">
    <property type="component" value="Unassembled WGS sequence"/>
</dbReference>
<dbReference type="GO" id="GO:0006508">
    <property type="term" value="P:proteolysis"/>
    <property type="evidence" value="ECO:0007669"/>
    <property type="project" value="UniProtKB-KW"/>
</dbReference>
<dbReference type="PANTHER" id="PTHR10381:SF70">
    <property type="entry name" value="ATP-DEPENDENT CLP PROTEASE PROTEOLYTIC SUBUNIT"/>
    <property type="match status" value="1"/>
</dbReference>
<evidence type="ECO:0000256" key="3">
    <source>
        <dbReference type="ARBA" id="ARBA00022670"/>
    </source>
</evidence>
<dbReference type="SUPFAM" id="SSF52096">
    <property type="entry name" value="ClpP/crotonase"/>
    <property type="match status" value="1"/>
</dbReference>
<comment type="caution">
    <text evidence="7">The sequence shown here is derived from an EMBL/GenBank/DDBJ whole genome shotgun (WGS) entry which is preliminary data.</text>
</comment>
<dbReference type="Gene3D" id="3.90.226.10">
    <property type="entry name" value="2-enoyl-CoA Hydratase, Chain A, domain 1"/>
    <property type="match status" value="1"/>
</dbReference>
<dbReference type="RefSeq" id="WP_378263934.1">
    <property type="nucleotide sequence ID" value="NZ_JBHUKR010000006.1"/>
</dbReference>
<dbReference type="EMBL" id="JBHUKR010000006">
    <property type="protein sequence ID" value="MFD2416808.1"/>
    <property type="molecule type" value="Genomic_DNA"/>
</dbReference>
<dbReference type="GO" id="GO:0008233">
    <property type="term" value="F:peptidase activity"/>
    <property type="evidence" value="ECO:0007669"/>
    <property type="project" value="UniProtKB-KW"/>
</dbReference>
<evidence type="ECO:0000256" key="4">
    <source>
        <dbReference type="ARBA" id="ARBA00022801"/>
    </source>
</evidence>
<keyword evidence="8" id="KW-1185">Reference proteome</keyword>
<dbReference type="Pfam" id="PF00574">
    <property type="entry name" value="CLP_protease"/>
    <property type="match status" value="1"/>
</dbReference>
<evidence type="ECO:0000313" key="7">
    <source>
        <dbReference type="EMBL" id="MFD2416808.1"/>
    </source>
</evidence>
<keyword evidence="5" id="KW-0720">Serine protease</keyword>
<comment type="similarity">
    <text evidence="1 6">Belongs to the peptidase S14 family.</text>
</comment>
<keyword evidence="2" id="KW-0963">Cytoplasm</keyword>